<accession>A0A1X6XJQ4</accession>
<feature type="transmembrane region" description="Helical" evidence="2">
    <location>
        <begin position="170"/>
        <end position="190"/>
    </location>
</feature>
<keyword evidence="5" id="KW-1185">Reference proteome</keyword>
<dbReference type="SUPFAM" id="SSF56300">
    <property type="entry name" value="Metallo-dependent phosphatases"/>
    <property type="match status" value="1"/>
</dbReference>
<evidence type="ECO:0000259" key="3">
    <source>
        <dbReference type="Pfam" id="PF00149"/>
    </source>
</evidence>
<organism evidence="4 5">
    <name type="scientific">Brevibacterium yomogidense</name>
    <dbReference type="NCBI Taxonomy" id="946573"/>
    <lineage>
        <taxon>Bacteria</taxon>
        <taxon>Bacillati</taxon>
        <taxon>Actinomycetota</taxon>
        <taxon>Actinomycetes</taxon>
        <taxon>Micrococcales</taxon>
        <taxon>Brevibacteriaceae</taxon>
        <taxon>Brevibacterium</taxon>
    </lineage>
</organism>
<reference evidence="5" key="1">
    <citation type="submission" date="2017-02" db="EMBL/GenBank/DDBJ databases">
        <authorList>
            <person name="Dridi B."/>
        </authorList>
    </citation>
    <scope>NUCLEOTIDE SEQUENCE [LARGE SCALE GENOMIC DNA]</scope>
    <source>
        <strain evidence="5">B Co 03.10</strain>
    </source>
</reference>
<keyword evidence="2" id="KW-1133">Transmembrane helix</keyword>
<feature type="domain" description="Calcineurin-like phosphoesterase" evidence="3">
    <location>
        <begin position="276"/>
        <end position="387"/>
    </location>
</feature>
<proteinExistence type="predicted"/>
<dbReference type="EMBL" id="FWFF01000017">
    <property type="protein sequence ID" value="SLM98737.1"/>
    <property type="molecule type" value="Genomic_DNA"/>
</dbReference>
<keyword evidence="2" id="KW-0812">Transmembrane</keyword>
<feature type="transmembrane region" description="Helical" evidence="2">
    <location>
        <begin position="129"/>
        <end position="150"/>
    </location>
</feature>
<evidence type="ECO:0000313" key="5">
    <source>
        <dbReference type="Proteomes" id="UP000196581"/>
    </source>
</evidence>
<sequence length="539" mass="55320">MLTRRPRWAGALRGAVVLLCCLVIVAPWAVLGAQAESTFGPHEAVYSVTGDSAIDADLGPLGSVVVPADGLIPFGLGVHIAVGEIPVESGVGGSTIDALGGDVTAYAALFSDPSAHARTVVVALAQDSAVRAAVGALALFALIVGVRALLGAVPGAQRRTLRVRGRRQALQAGAATTGLAVLAGALAVPLGPPRAIESDPVFIGTPLAGAEVTGRLSGVVDEAVQAATDMLRENDEFYAGVRTNLAGAWPLRPASTRLGPGPMGGLGTAGDTDLATVVWTSDIHCQTGMSRVIGDVVRWSDADLHIDGGDITMTGTDAENICVDSLDQALPNDVPSVFVTGNHDSLDTAGRARELGWTVMEGEPVEVAGLTLFGAGDPRRTVFPSGDVLETGETTEEFTARMAADACRADAGLLLIHDPRHAEPALASGCADYGLHGHWHRRVPPERYGEGVRTVGSTTGGALADALTPGPLKMGAEMSIMRIDRTTGAPVDVQYVSVGMDASVEFSDWVPFPGPAPAIVVDPTDEDADDAPVDEGDAA</sequence>
<protein>
    <submittedName>
        <fullName evidence="4">Putative integral membrane protein</fullName>
    </submittedName>
</protein>
<dbReference type="Proteomes" id="UP000196581">
    <property type="component" value="Unassembled WGS sequence"/>
</dbReference>
<dbReference type="InterPro" id="IPR029052">
    <property type="entry name" value="Metallo-depent_PP-like"/>
</dbReference>
<evidence type="ECO:0000256" key="1">
    <source>
        <dbReference type="SAM" id="MobiDB-lite"/>
    </source>
</evidence>
<dbReference type="InterPro" id="IPR004843">
    <property type="entry name" value="Calcineurin-like_PHP"/>
</dbReference>
<evidence type="ECO:0000313" key="4">
    <source>
        <dbReference type="EMBL" id="SLM98737.1"/>
    </source>
</evidence>
<dbReference type="AlphaFoldDB" id="A0A1X6XJQ4"/>
<dbReference type="Pfam" id="PF00149">
    <property type="entry name" value="Metallophos"/>
    <property type="match status" value="1"/>
</dbReference>
<name>A0A1X6XJQ4_9MICO</name>
<feature type="region of interest" description="Disordered" evidence="1">
    <location>
        <begin position="520"/>
        <end position="539"/>
    </location>
</feature>
<feature type="compositionally biased region" description="Acidic residues" evidence="1">
    <location>
        <begin position="523"/>
        <end position="539"/>
    </location>
</feature>
<dbReference type="GO" id="GO:0016787">
    <property type="term" value="F:hydrolase activity"/>
    <property type="evidence" value="ECO:0007669"/>
    <property type="project" value="InterPro"/>
</dbReference>
<keyword evidence="2" id="KW-0472">Membrane</keyword>
<evidence type="ECO:0000256" key="2">
    <source>
        <dbReference type="SAM" id="Phobius"/>
    </source>
</evidence>
<dbReference type="Gene3D" id="3.60.21.10">
    <property type="match status" value="1"/>
</dbReference>
<gene>
    <name evidence="4" type="ORF">FM105_09500</name>
</gene>